<comment type="caution">
    <text evidence="4">The sequence shown here is derived from an EMBL/GenBank/DDBJ whole genome shotgun (WGS) entry which is preliminary data.</text>
</comment>
<evidence type="ECO:0000256" key="1">
    <source>
        <dbReference type="SAM" id="MobiDB-lite"/>
    </source>
</evidence>
<feature type="compositionally biased region" description="Pro residues" evidence="1">
    <location>
        <begin position="43"/>
        <end position="58"/>
    </location>
</feature>
<feature type="region of interest" description="Disordered" evidence="1">
    <location>
        <begin position="28"/>
        <end position="167"/>
    </location>
</feature>
<dbReference type="Proteomes" id="UP001611397">
    <property type="component" value="Unassembled WGS sequence"/>
</dbReference>
<dbReference type="InterPro" id="IPR057561">
    <property type="entry name" value="NADase_transloc"/>
</dbReference>
<accession>A0ABW7V548</accession>
<evidence type="ECO:0000259" key="3">
    <source>
        <dbReference type="Pfam" id="PF25302"/>
    </source>
</evidence>
<dbReference type="Pfam" id="PF25302">
    <property type="entry name" value="NADase_transloc"/>
    <property type="match status" value="1"/>
</dbReference>
<dbReference type="RefSeq" id="WP_398780513.1">
    <property type="nucleotide sequence ID" value="NZ_JBIRUT010000009.1"/>
</dbReference>
<organism evidence="4 5">
    <name type="scientific">Streptomyces olivaceoviridis</name>
    <name type="common">Streptomyces corchorusii</name>
    <dbReference type="NCBI Taxonomy" id="1921"/>
    <lineage>
        <taxon>Bacteria</taxon>
        <taxon>Bacillati</taxon>
        <taxon>Actinomycetota</taxon>
        <taxon>Actinomycetes</taxon>
        <taxon>Kitasatosporales</taxon>
        <taxon>Streptomycetaceae</taxon>
        <taxon>Streptomyces</taxon>
    </lineage>
</organism>
<reference evidence="4 5" key="1">
    <citation type="submission" date="2024-10" db="EMBL/GenBank/DDBJ databases">
        <title>The Natural Products Discovery Center: Release of the First 8490 Sequenced Strains for Exploring Actinobacteria Biosynthetic Diversity.</title>
        <authorList>
            <person name="Kalkreuter E."/>
            <person name="Kautsar S.A."/>
            <person name="Yang D."/>
            <person name="Bader C.D."/>
            <person name="Teijaro C.N."/>
            <person name="Fluegel L."/>
            <person name="Davis C.M."/>
            <person name="Simpson J.R."/>
            <person name="Lauterbach L."/>
            <person name="Steele A.D."/>
            <person name="Gui C."/>
            <person name="Meng S."/>
            <person name="Li G."/>
            <person name="Viehrig K."/>
            <person name="Ye F."/>
            <person name="Su P."/>
            <person name="Kiefer A.F."/>
            <person name="Nichols A."/>
            <person name="Cepeda A.J."/>
            <person name="Yan W."/>
            <person name="Fan B."/>
            <person name="Jiang Y."/>
            <person name="Adhikari A."/>
            <person name="Zheng C.-J."/>
            <person name="Schuster L."/>
            <person name="Cowan T.M."/>
            <person name="Smanski M.J."/>
            <person name="Chevrette M.G."/>
            <person name="De Carvalho L.P.S."/>
            <person name="Shen B."/>
        </authorList>
    </citation>
    <scope>NUCLEOTIDE SEQUENCE [LARGE SCALE GENOMIC DNA]</scope>
    <source>
        <strain evidence="4 5">NPDC020295</strain>
    </source>
</reference>
<dbReference type="PRINTS" id="PR01218">
    <property type="entry name" value="PSTLEXTENSIN"/>
</dbReference>
<evidence type="ECO:0000313" key="4">
    <source>
        <dbReference type="EMBL" id="MFI2156525.1"/>
    </source>
</evidence>
<feature type="compositionally biased region" description="Pro residues" evidence="1">
    <location>
        <begin position="85"/>
        <end position="102"/>
    </location>
</feature>
<dbReference type="Gene3D" id="2.60.120.260">
    <property type="entry name" value="Galactose-binding domain-like"/>
    <property type="match status" value="1"/>
</dbReference>
<dbReference type="SUPFAM" id="SSF49785">
    <property type="entry name" value="Galactose-binding domain-like"/>
    <property type="match status" value="1"/>
</dbReference>
<sequence length="402" mass="43300">MVCPDCGHRNVPGARFCASCRTFLEWADKEQGGEPSPTTGPAAPRPPETPPSATPGPDTPTVAATPGPDTPTVAATPGPEAPTVVAPPPPAARPPATPPPAARRPVTPSATPPAVLPRRPDDPPHHPSGEAPAHHTGTPAAPPPRTPPRPDAPPRRHGRPCPSCRAENPHERRLCVRCGTLLDPAQPPDQAARPPWWRRILPSRDPRPLAAGSRPRLRVWRRPRLTLPVFLIVLVVAAWLARAELTELFTFAQDSTGDPKPLHPVHVRASSQASSHRAQAAFDGFNNRYWAPAARGPGTGQYLEADFEHPVRVRQLLVTSGISTKPDEFLGQARPSEITVTLVSSRGEHTTKNLRLNDAPGQQSFEVHGADVTRVRLTVDAAYGTRPDRRVAIAEVEFFGRQ</sequence>
<keyword evidence="2" id="KW-1133">Transmembrane helix</keyword>
<gene>
    <name evidence="4" type="ORF">ACH49L_12640</name>
</gene>
<feature type="transmembrane region" description="Helical" evidence="2">
    <location>
        <begin position="225"/>
        <end position="241"/>
    </location>
</feature>
<keyword evidence="2" id="KW-0812">Transmembrane</keyword>
<feature type="compositionally biased region" description="Pro residues" evidence="1">
    <location>
        <begin position="140"/>
        <end position="151"/>
    </location>
</feature>
<keyword evidence="5" id="KW-1185">Reference proteome</keyword>
<feature type="domain" description="NAD glycohydrolase translocation F5/8 type C" evidence="3">
    <location>
        <begin position="270"/>
        <end position="398"/>
    </location>
</feature>
<feature type="compositionally biased region" description="Basic and acidic residues" evidence="1">
    <location>
        <begin position="118"/>
        <end position="128"/>
    </location>
</feature>
<protein>
    <submittedName>
        <fullName evidence="4">NADase-type glycan-binding domain-containing protein</fullName>
    </submittedName>
</protein>
<name>A0ABW7V548_STROI</name>
<proteinExistence type="predicted"/>
<dbReference type="InterPro" id="IPR003882">
    <property type="entry name" value="Pistil_extensin"/>
</dbReference>
<dbReference type="EMBL" id="JBIRWM010000005">
    <property type="protein sequence ID" value="MFI2156525.1"/>
    <property type="molecule type" value="Genomic_DNA"/>
</dbReference>
<dbReference type="NCBIfam" id="NF047619">
    <property type="entry name" value="NADase_discoid"/>
    <property type="match status" value="1"/>
</dbReference>
<feature type="compositionally biased region" description="Low complexity" evidence="1">
    <location>
        <begin position="70"/>
        <end position="84"/>
    </location>
</feature>
<evidence type="ECO:0000313" key="5">
    <source>
        <dbReference type="Proteomes" id="UP001611397"/>
    </source>
</evidence>
<keyword evidence="2" id="KW-0472">Membrane</keyword>
<evidence type="ECO:0000256" key="2">
    <source>
        <dbReference type="SAM" id="Phobius"/>
    </source>
</evidence>
<dbReference type="InterPro" id="IPR008979">
    <property type="entry name" value="Galactose-bd-like_sf"/>
</dbReference>